<feature type="compositionally biased region" description="Low complexity" evidence="2">
    <location>
        <begin position="917"/>
        <end position="936"/>
    </location>
</feature>
<dbReference type="GeneID" id="37027160"/>
<dbReference type="InterPro" id="IPR009348">
    <property type="entry name" value="NPR2-like"/>
</dbReference>
<accession>A0A316V4E9</accession>
<feature type="compositionally biased region" description="Low complexity" evidence="2">
    <location>
        <begin position="16"/>
        <end position="35"/>
    </location>
</feature>
<feature type="region of interest" description="Disordered" evidence="2">
    <location>
        <begin position="972"/>
        <end position="1023"/>
    </location>
</feature>
<dbReference type="RefSeq" id="XP_025365715.1">
    <property type="nucleotide sequence ID" value="XM_025505337.1"/>
</dbReference>
<dbReference type="GO" id="GO:1904262">
    <property type="term" value="P:negative regulation of TORC1 signaling"/>
    <property type="evidence" value="ECO:0007669"/>
    <property type="project" value="TreeGrafter"/>
</dbReference>
<dbReference type="GO" id="GO:0005096">
    <property type="term" value="F:GTPase activator activity"/>
    <property type="evidence" value="ECO:0007669"/>
    <property type="project" value="TreeGrafter"/>
</dbReference>
<feature type="compositionally biased region" description="Low complexity" evidence="2">
    <location>
        <begin position="1074"/>
        <end position="1099"/>
    </location>
</feature>
<feature type="region of interest" description="Disordered" evidence="2">
    <location>
        <begin position="1"/>
        <end position="35"/>
    </location>
</feature>
<dbReference type="PANTHER" id="PTHR12991">
    <property type="entry name" value="NITROGEN PERMEASE REGULATOR 2/TUMOR SUPPRESSOR CANDIDATE 4"/>
    <property type="match status" value="1"/>
</dbReference>
<dbReference type="AlphaFoldDB" id="A0A316V4E9"/>
<feature type="compositionally biased region" description="Low complexity" evidence="2">
    <location>
        <begin position="443"/>
        <end position="452"/>
    </location>
</feature>
<feature type="compositionally biased region" description="Polar residues" evidence="2">
    <location>
        <begin position="859"/>
        <end position="908"/>
    </location>
</feature>
<comment type="similarity">
    <text evidence="1">Belongs to the NPR2 family.</text>
</comment>
<feature type="compositionally biased region" description="Low complexity" evidence="2">
    <location>
        <begin position="361"/>
        <end position="372"/>
    </location>
</feature>
<name>A0A316V4E9_9BASI</name>
<dbReference type="GO" id="GO:0010508">
    <property type="term" value="P:positive regulation of autophagy"/>
    <property type="evidence" value="ECO:0007669"/>
    <property type="project" value="TreeGrafter"/>
</dbReference>
<evidence type="ECO:0000256" key="1">
    <source>
        <dbReference type="ARBA" id="ARBA00008433"/>
    </source>
</evidence>
<feature type="compositionally biased region" description="Basic and acidic residues" evidence="2">
    <location>
        <begin position="736"/>
        <end position="747"/>
    </location>
</feature>
<feature type="compositionally biased region" description="Basic and acidic residues" evidence="2">
    <location>
        <begin position="974"/>
        <end position="985"/>
    </location>
</feature>
<feature type="region of interest" description="Disordered" evidence="2">
    <location>
        <begin position="1074"/>
        <end position="1103"/>
    </location>
</feature>
<dbReference type="OrthoDB" id="338854at2759"/>
<keyword evidence="4" id="KW-1185">Reference proteome</keyword>
<evidence type="ECO:0000256" key="2">
    <source>
        <dbReference type="SAM" id="MobiDB-lite"/>
    </source>
</evidence>
<protein>
    <submittedName>
        <fullName evidence="3">NPR2-domain-containing protein</fullName>
    </submittedName>
</protein>
<feature type="compositionally biased region" description="Low complexity" evidence="2">
    <location>
        <begin position="306"/>
        <end position="320"/>
    </location>
</feature>
<sequence length="1130" mass="120282">MPSSEAEAAFDDGYESASSSASSSSPSSSSSSSLAPPILDESFLPRILALFFAIFHPTQGPKVVYQVPEGSVTADEVGDVKGKGKRGANLSSSPRHGNLEQEQLFDFDTLSDYLIPKAPLCGRLITCTTKGLPSSKDRVPRHFKVLSYPVLIEDSEKYERNTFIFNLAFVFDGKADVKSYEPVVRKCARALQGLEQSSSFLSSTLNQPRMYGIVEHLYQDLNSFCEVFVDLPEAPHTAYEKDQRNLALDAISPSFRGHSTGAMVTSASQSSALRATRALSTAADGAIHGSRMPASLLESRRPSAASVSSTGSRNGSRNGSPAIAPATDGAGLPFGMSPIEESSKSGPRRGSIAGLHHHTISPLSPFTSSSMTSPPPAPLTALGAPAIDPLAGSATLPGSRRSSAASTEAHRRPSIKRSKTTSTAAVNEAKASAVSASMQRAFSNGSTGSSSSEDALTRRHALGDRSSYEAIAADLSSSLASLRNVKPPANTTIADGLPSTDPVLSLLPQPPSRAPGQREPPHGLGRTVREAINLKLFPTYANPPPVKDHDVPVSLLDLGHKARSSSSNWDLTMSAVYPYINGINHVKRIAQLADADLELTRQCMEHLLYYGCILTVDVFQFWNVYAVKPAVARMADDPSIQAECGPYVTRPGHAVPAWPTLLALYTALRPGMQLERWIEERQVEALGIDVRRFVTFGVIKGFLRRVHRYPVLMGGQVVLDEMLAWLREGGSRSQSRSRERDPAEQRKPAAAPMASPLASPSVDASSKDDSLGRPAYNRRQPSDGASIRTVRQGDERGAKSCVKTPTAAAPPRTPRFPPSSRYTTATVSDVANIAFDQFGEGEDSPSQQHLASRRGGGNSSLQPGSTNDSEGYGSRSSLTLRPSIPSLQGSLSTATPSSSIRPSFTGRRSANRPPIPDSLFPSSSGSLDLPPDLPAMLDGTNSEDALCVHFGLSWPQLRRMLIRLGRAVANFQQQRERERERERLQRGGSSLQMRPRRRDSWSSRRLSGYAAGGAGGESDDWIPEAPAFANASGFGASGWASGVSGQQGGSNATGSLATSLRSSGKRAVFAGSIGKSGTSASAAGASGSMMSSGSFGPKSWNQSLDGLEIEDEEEELERTGEFGAVVIISI</sequence>
<feature type="region of interest" description="Disordered" evidence="2">
    <location>
        <begin position="838"/>
        <end position="936"/>
    </location>
</feature>
<feature type="region of interest" description="Disordered" evidence="2">
    <location>
        <begin position="490"/>
        <end position="524"/>
    </location>
</feature>
<dbReference type="Proteomes" id="UP000245884">
    <property type="component" value="Unassembled WGS sequence"/>
</dbReference>
<dbReference type="Pfam" id="PF06218">
    <property type="entry name" value="NPR2"/>
    <property type="match status" value="3"/>
</dbReference>
<dbReference type="GO" id="GO:0005774">
    <property type="term" value="C:vacuolar membrane"/>
    <property type="evidence" value="ECO:0007669"/>
    <property type="project" value="TreeGrafter"/>
</dbReference>
<evidence type="ECO:0000313" key="3">
    <source>
        <dbReference type="EMBL" id="PWN31103.1"/>
    </source>
</evidence>
<dbReference type="EMBL" id="KZ819662">
    <property type="protein sequence ID" value="PWN31103.1"/>
    <property type="molecule type" value="Genomic_DNA"/>
</dbReference>
<dbReference type="STRING" id="1569628.A0A316V4E9"/>
<feature type="region of interest" description="Disordered" evidence="2">
    <location>
        <begin position="293"/>
        <end position="457"/>
    </location>
</feature>
<feature type="region of interest" description="Disordered" evidence="2">
    <location>
        <begin position="75"/>
        <end position="96"/>
    </location>
</feature>
<proteinExistence type="inferred from homology"/>
<organism evidence="3 4">
    <name type="scientific">Jaminaea rosea</name>
    <dbReference type="NCBI Taxonomy" id="1569628"/>
    <lineage>
        <taxon>Eukaryota</taxon>
        <taxon>Fungi</taxon>
        <taxon>Dikarya</taxon>
        <taxon>Basidiomycota</taxon>
        <taxon>Ustilaginomycotina</taxon>
        <taxon>Exobasidiomycetes</taxon>
        <taxon>Microstromatales</taxon>
        <taxon>Microstromatales incertae sedis</taxon>
        <taxon>Jaminaea</taxon>
    </lineage>
</organism>
<reference evidence="3 4" key="1">
    <citation type="journal article" date="2018" name="Mol. Biol. Evol.">
        <title>Broad Genomic Sampling Reveals a Smut Pathogenic Ancestry of the Fungal Clade Ustilaginomycotina.</title>
        <authorList>
            <person name="Kijpornyongpan T."/>
            <person name="Mondo S.J."/>
            <person name="Barry K."/>
            <person name="Sandor L."/>
            <person name="Lee J."/>
            <person name="Lipzen A."/>
            <person name="Pangilinan J."/>
            <person name="LaButti K."/>
            <person name="Hainaut M."/>
            <person name="Henrissat B."/>
            <person name="Grigoriev I.V."/>
            <person name="Spatafora J.W."/>
            <person name="Aime M.C."/>
        </authorList>
    </citation>
    <scope>NUCLEOTIDE SEQUENCE [LARGE SCALE GENOMIC DNA]</scope>
    <source>
        <strain evidence="3 4">MCA 5214</strain>
    </source>
</reference>
<dbReference type="GO" id="GO:1990130">
    <property type="term" value="C:GATOR1 complex"/>
    <property type="evidence" value="ECO:0007669"/>
    <property type="project" value="TreeGrafter"/>
</dbReference>
<feature type="region of interest" description="Disordered" evidence="2">
    <location>
        <begin position="729"/>
        <end position="824"/>
    </location>
</feature>
<dbReference type="PANTHER" id="PTHR12991:SF10">
    <property type="entry name" value="GATOR COMPLEX PROTEIN NPRL2"/>
    <property type="match status" value="1"/>
</dbReference>
<gene>
    <name evidence="3" type="ORF">BDZ90DRAFT_230103</name>
</gene>
<evidence type="ECO:0000313" key="4">
    <source>
        <dbReference type="Proteomes" id="UP000245884"/>
    </source>
</evidence>
<feature type="compositionally biased region" description="Low complexity" evidence="2">
    <location>
        <begin position="748"/>
        <end position="761"/>
    </location>
</feature>